<evidence type="ECO:0000256" key="1">
    <source>
        <dbReference type="ARBA" id="ARBA00093464"/>
    </source>
</evidence>
<dbReference type="STRING" id="1481914.JCM19241_3265"/>
<dbReference type="InterPro" id="IPR007335">
    <property type="entry name" value="DUF413"/>
</dbReference>
<name>A0A0B8PJU6_9VIBR</name>
<dbReference type="Proteomes" id="UP000031670">
    <property type="component" value="Unassembled WGS sequence"/>
</dbReference>
<dbReference type="Pfam" id="PF04219">
    <property type="entry name" value="DUF413"/>
    <property type="match status" value="1"/>
</dbReference>
<reference evidence="4 5" key="2">
    <citation type="submission" date="2015-01" db="EMBL/GenBank/DDBJ databases">
        <title>Vibrio sp. C94 JCM 19241 whole genome shotgun sequence.</title>
        <authorList>
            <person name="Sawabe T."/>
            <person name="Meirelles P."/>
            <person name="Feng G."/>
            <person name="Sayaka M."/>
            <person name="Hattori M."/>
            <person name="Ohkuma M."/>
        </authorList>
    </citation>
    <scope>NUCLEOTIDE SEQUENCE [LARGE SCALE GENOMIC DNA]</scope>
    <source>
        <strain evidence="5">JCM 19241</strain>
        <strain evidence="4">JCM19241</strain>
    </source>
</reference>
<dbReference type="Proteomes" id="UP000031666">
    <property type="component" value="Unassembled WGS sequence"/>
</dbReference>
<gene>
    <name evidence="3" type="ORF">JCM19232_4686</name>
    <name evidence="4" type="ORF">JCM19241_3265</name>
</gene>
<evidence type="ECO:0000256" key="2">
    <source>
        <dbReference type="ARBA" id="ARBA00093628"/>
    </source>
</evidence>
<organism evidence="3 6">
    <name type="scientific">Vibrio ishigakensis</name>
    <dbReference type="NCBI Taxonomy" id="1481914"/>
    <lineage>
        <taxon>Bacteria</taxon>
        <taxon>Pseudomonadati</taxon>
        <taxon>Pseudomonadota</taxon>
        <taxon>Gammaproteobacteria</taxon>
        <taxon>Vibrionales</taxon>
        <taxon>Vibrionaceae</taxon>
        <taxon>Vibrio</taxon>
    </lineage>
</organism>
<dbReference type="EMBL" id="BBSA01000007">
    <property type="protein sequence ID" value="GAM63009.1"/>
    <property type="molecule type" value="Genomic_DNA"/>
</dbReference>
<evidence type="ECO:0000313" key="6">
    <source>
        <dbReference type="Proteomes" id="UP000031670"/>
    </source>
</evidence>
<protein>
    <recommendedName>
        <fullName evidence="2">Macrodomain Ori protein</fullName>
    </recommendedName>
</protein>
<accession>A0A0B8PJU6</accession>
<accession>A0A0B8QJR7</accession>
<comment type="similarity">
    <text evidence="1">Belongs to the MaoP family.</text>
</comment>
<dbReference type="AlphaFoldDB" id="A0A0B8PJU6"/>
<evidence type="ECO:0000313" key="3">
    <source>
        <dbReference type="EMBL" id="GAM63009.1"/>
    </source>
</evidence>
<sequence>MIDTKIRVGEKRYFDNKAFPRGFGKSGNFTFVEDDVLSSYGQTLIQLESGELLPINAEEKHFLKVLKNPGKARSRIEQIWLKYLLLSRGRRTFYPLTGMSKRYDRPKVVESEMEEELEMY</sequence>
<proteinExistence type="inferred from homology"/>
<reference evidence="3 6" key="1">
    <citation type="submission" date="2015-01" db="EMBL/GenBank/DDBJ databases">
        <title>Vibrio sp. C5 JCM 19232 whole genome shotgun sequence.</title>
        <authorList>
            <person name="Sawabe T."/>
            <person name="Meirelles P."/>
            <person name="Feng G."/>
            <person name="Sayaka M."/>
            <person name="Hattori M."/>
            <person name="Ohkuma M."/>
        </authorList>
    </citation>
    <scope>NUCLEOTIDE SEQUENCE [LARGE SCALE GENOMIC DNA]</scope>
    <source>
        <strain evidence="3 6">JCM19232</strain>
    </source>
</reference>
<comment type="caution">
    <text evidence="3">The sequence shown here is derived from an EMBL/GenBank/DDBJ whole genome shotgun (WGS) entry which is preliminary data.</text>
</comment>
<reference evidence="5 6" key="3">
    <citation type="submission" date="2015-01" db="EMBL/GenBank/DDBJ databases">
        <authorList>
            <consortium name="NBRP consortium"/>
            <person name="Sawabe T."/>
            <person name="Meirelles P."/>
            <person name="Feng G."/>
            <person name="Sayaka M."/>
            <person name="Hattori M."/>
            <person name="Ohkuma M."/>
        </authorList>
    </citation>
    <scope>NUCLEOTIDE SEQUENCE [LARGE SCALE GENOMIC DNA]</scope>
    <source>
        <strain evidence="5">JCM 19241</strain>
        <strain evidence="3 6">JCM19232</strain>
        <strain evidence="4">JCM19241</strain>
    </source>
</reference>
<dbReference type="EMBL" id="BBSC01000004">
    <property type="protein sequence ID" value="GAM75353.1"/>
    <property type="molecule type" value="Genomic_DNA"/>
</dbReference>
<dbReference type="RefSeq" id="WP_261833251.1">
    <property type="nucleotide sequence ID" value="NZ_AP024881.1"/>
</dbReference>
<evidence type="ECO:0000313" key="4">
    <source>
        <dbReference type="EMBL" id="GAM75353.1"/>
    </source>
</evidence>
<evidence type="ECO:0000313" key="5">
    <source>
        <dbReference type="Proteomes" id="UP000031666"/>
    </source>
</evidence>